<keyword evidence="1" id="KW-1133">Transmembrane helix</keyword>
<keyword evidence="1" id="KW-0812">Transmembrane</keyword>
<organism evidence="2 3">
    <name type="scientific">Ficus carica</name>
    <name type="common">Common fig</name>
    <dbReference type="NCBI Taxonomy" id="3494"/>
    <lineage>
        <taxon>Eukaryota</taxon>
        <taxon>Viridiplantae</taxon>
        <taxon>Streptophyta</taxon>
        <taxon>Embryophyta</taxon>
        <taxon>Tracheophyta</taxon>
        <taxon>Spermatophyta</taxon>
        <taxon>Magnoliopsida</taxon>
        <taxon>eudicotyledons</taxon>
        <taxon>Gunneridae</taxon>
        <taxon>Pentapetalae</taxon>
        <taxon>rosids</taxon>
        <taxon>fabids</taxon>
        <taxon>Rosales</taxon>
        <taxon>Moraceae</taxon>
        <taxon>Ficeae</taxon>
        <taxon>Ficus</taxon>
    </lineage>
</organism>
<gene>
    <name evidence="2" type="ORF">TIFTF001_041449</name>
</gene>
<reference evidence="2" key="1">
    <citation type="submission" date="2023-07" db="EMBL/GenBank/DDBJ databases">
        <title>draft genome sequence of fig (Ficus carica).</title>
        <authorList>
            <person name="Takahashi T."/>
            <person name="Nishimura K."/>
        </authorList>
    </citation>
    <scope>NUCLEOTIDE SEQUENCE</scope>
</reference>
<feature type="transmembrane region" description="Helical" evidence="1">
    <location>
        <begin position="12"/>
        <end position="37"/>
    </location>
</feature>
<keyword evidence="3" id="KW-1185">Reference proteome</keyword>
<sequence length="141" mass="15802">MFLPILRTNGIAYTTTSLVVLLLRVVSLLALIVNISLPFVAPGWLVILIRITSLALRVKILILLGLRLLHHSPFFFLGSENLSLCFLVLVDPILCSYSSTYTISYNGWKATTSTHLLSNICAKHLHHSPYVPRCIRNEFPT</sequence>
<dbReference type="EMBL" id="BTGU01001855">
    <property type="protein sequence ID" value="GMN30382.1"/>
    <property type="molecule type" value="Genomic_DNA"/>
</dbReference>
<accession>A0AA87Z7M9</accession>
<name>A0AA87Z7M9_FICCA</name>
<protein>
    <submittedName>
        <fullName evidence="2">Uncharacterized protein</fullName>
    </submittedName>
</protein>
<evidence type="ECO:0000313" key="2">
    <source>
        <dbReference type="EMBL" id="GMN30382.1"/>
    </source>
</evidence>
<evidence type="ECO:0000256" key="1">
    <source>
        <dbReference type="SAM" id="Phobius"/>
    </source>
</evidence>
<dbReference type="Proteomes" id="UP001187192">
    <property type="component" value="Unassembled WGS sequence"/>
</dbReference>
<feature type="transmembrane region" description="Helical" evidence="1">
    <location>
        <begin position="43"/>
        <end position="62"/>
    </location>
</feature>
<dbReference type="AlphaFoldDB" id="A0AA87Z7M9"/>
<keyword evidence="1" id="KW-0472">Membrane</keyword>
<proteinExistence type="predicted"/>
<comment type="caution">
    <text evidence="2">The sequence shown here is derived from an EMBL/GenBank/DDBJ whole genome shotgun (WGS) entry which is preliminary data.</text>
</comment>
<evidence type="ECO:0000313" key="3">
    <source>
        <dbReference type="Proteomes" id="UP001187192"/>
    </source>
</evidence>